<organism evidence="2 3">
    <name type="scientific">Paractinoplanes aksuensis</name>
    <dbReference type="NCBI Taxonomy" id="2939490"/>
    <lineage>
        <taxon>Bacteria</taxon>
        <taxon>Bacillati</taxon>
        <taxon>Actinomycetota</taxon>
        <taxon>Actinomycetes</taxon>
        <taxon>Micromonosporales</taxon>
        <taxon>Micromonosporaceae</taxon>
        <taxon>Paractinoplanes</taxon>
    </lineage>
</organism>
<name>A0ABT1DNH5_9ACTN</name>
<proteinExistence type="predicted"/>
<dbReference type="SUPFAM" id="SSF53955">
    <property type="entry name" value="Lysozyme-like"/>
    <property type="match status" value="1"/>
</dbReference>
<feature type="compositionally biased region" description="Basic and acidic residues" evidence="1">
    <location>
        <begin position="113"/>
        <end position="124"/>
    </location>
</feature>
<evidence type="ECO:0000313" key="3">
    <source>
        <dbReference type="Proteomes" id="UP001523369"/>
    </source>
</evidence>
<dbReference type="Proteomes" id="UP001523369">
    <property type="component" value="Unassembled WGS sequence"/>
</dbReference>
<evidence type="ECO:0000256" key="1">
    <source>
        <dbReference type="SAM" id="MobiDB-lite"/>
    </source>
</evidence>
<evidence type="ECO:0000313" key="2">
    <source>
        <dbReference type="EMBL" id="MCO8272387.1"/>
    </source>
</evidence>
<protein>
    <submittedName>
        <fullName evidence="2">Lytic transglycosylase domain-containing protein</fullName>
    </submittedName>
</protein>
<comment type="caution">
    <text evidence="2">The sequence shown here is derived from an EMBL/GenBank/DDBJ whole genome shotgun (WGS) entry which is preliminary data.</text>
</comment>
<dbReference type="RefSeq" id="WP_253238494.1">
    <property type="nucleotide sequence ID" value="NZ_JAMYJR010000018.1"/>
</dbReference>
<sequence length="243" mass="25531">MNRLWSRVGVRVASVSLLVAGAATGIYLGQDNEVQQQTAEAGTVARVAAVDDVQLLKQRQAEHAAARATRRAAEGDAAATAASAAKAAAGQAHKVETKAIAKKKADAEAAKKKAEEEAAKKDSDEGSGSTPEFTGDIPASCDEFSGNRATGCALMLDAGFKISQFSCLEKLWKKESGWNHKATNRSSGAYGIPQALPGKKMASAGSDWKSNPATQIEWGLGYIEGRYGTPCSAWGHSQDVGWY</sequence>
<feature type="region of interest" description="Disordered" evidence="1">
    <location>
        <begin position="113"/>
        <end position="140"/>
    </location>
</feature>
<reference evidence="2 3" key="1">
    <citation type="submission" date="2022-06" db="EMBL/GenBank/DDBJ databases">
        <title>New Species of the Genus Actinoplanes, ActinopZanes ferrugineus.</title>
        <authorList>
            <person name="Ding P."/>
        </authorList>
    </citation>
    <scope>NUCLEOTIDE SEQUENCE [LARGE SCALE GENOMIC DNA]</scope>
    <source>
        <strain evidence="2 3">TRM88003</strain>
    </source>
</reference>
<keyword evidence="3" id="KW-1185">Reference proteome</keyword>
<dbReference type="EMBL" id="JAMYJR010000018">
    <property type="protein sequence ID" value="MCO8272387.1"/>
    <property type="molecule type" value="Genomic_DNA"/>
</dbReference>
<accession>A0ABT1DNH5</accession>
<gene>
    <name evidence="2" type="ORF">M1L60_17470</name>
</gene>
<dbReference type="InterPro" id="IPR023346">
    <property type="entry name" value="Lysozyme-like_dom_sf"/>
</dbReference>